<evidence type="ECO:0000313" key="2">
    <source>
        <dbReference type="Proteomes" id="UP000008637"/>
    </source>
</evidence>
<protein>
    <submittedName>
        <fullName evidence="1">Uncharacterized protein</fullName>
    </submittedName>
</protein>
<dbReference type="EMBL" id="FR773153">
    <property type="protein sequence ID" value="CBY93342.1"/>
    <property type="molecule type" value="Genomic_DNA"/>
</dbReference>
<dbReference type="HOGENOM" id="CLU_098620_3_0_14"/>
<dbReference type="Proteomes" id="UP000008637">
    <property type="component" value="Chromosome"/>
</dbReference>
<proteinExistence type="predicted"/>
<organism evidence="1 2">
    <name type="scientific">Mycoplasma haemofelis (strain Langford 1)</name>
    <name type="common">Haemobartonella felis</name>
    <dbReference type="NCBI Taxonomy" id="941640"/>
    <lineage>
        <taxon>Bacteria</taxon>
        <taxon>Bacillati</taxon>
        <taxon>Mycoplasmatota</taxon>
        <taxon>Mollicutes</taxon>
        <taxon>Mycoplasmataceae</taxon>
        <taxon>Mycoplasma</taxon>
    </lineage>
</organism>
<evidence type="ECO:0000313" key="1">
    <source>
        <dbReference type="EMBL" id="CBY93342.1"/>
    </source>
</evidence>
<dbReference type="KEGG" id="mha:HF1_13340"/>
<accession>E8ZJM1</accession>
<keyword evidence="2" id="KW-1185">Reference proteome</keyword>
<dbReference type="OrthoDB" id="9801997at2"/>
<reference evidence="1 2" key="1">
    <citation type="journal article" date="2011" name="J. Bacteriol.">
        <title>Complete genome sequence of Mycoplasma haemofelis, a hemotropic mycoplasma.</title>
        <authorList>
            <person name="Barker E.N."/>
            <person name="Helps C.R."/>
            <person name="Peters I.R."/>
            <person name="Darby A.C."/>
            <person name="Radford A.D."/>
            <person name="Tasker S."/>
        </authorList>
    </citation>
    <scope>NUCLEOTIDE SEQUENCE [LARGE SCALE GENOMIC DNA]</scope>
    <source>
        <strain evidence="1 2">Langford 1</strain>
    </source>
</reference>
<dbReference type="AlphaFoldDB" id="E8ZJM1"/>
<name>E8ZJM1_MYCHL</name>
<sequence length="226" mass="24826">MSSALKGGLALGGVGAAAGGGYLIHSSLPKEEPKTSLASKLEEDKFTPLNLDTSKTEDQNSPWKKILSSYKSLTASKTEFKIGNLSLKSDDNEGINQLKDACSDLLKTLEDSSNFASNYKLASRWCVEPISISSLLSKRGTPHLNTTESEDTEAWTALAKKYEEHKKTNKELMNGVSWTEVSNTDYTANISQIKSACNARKDKSSHDDEAFEKHLREVQTWCTAIK</sequence>
<gene>
    <name evidence="1" type="ORF">HF1_13340</name>
</gene>